<name>A0A6J5U330_PRUAR</name>
<organism evidence="2 3">
    <name type="scientific">Prunus armeniaca</name>
    <name type="common">Apricot</name>
    <name type="synonym">Armeniaca vulgaris</name>
    <dbReference type="NCBI Taxonomy" id="36596"/>
    <lineage>
        <taxon>Eukaryota</taxon>
        <taxon>Viridiplantae</taxon>
        <taxon>Streptophyta</taxon>
        <taxon>Embryophyta</taxon>
        <taxon>Tracheophyta</taxon>
        <taxon>Spermatophyta</taxon>
        <taxon>Magnoliopsida</taxon>
        <taxon>eudicotyledons</taxon>
        <taxon>Gunneridae</taxon>
        <taxon>Pentapetalae</taxon>
        <taxon>rosids</taxon>
        <taxon>fabids</taxon>
        <taxon>Rosales</taxon>
        <taxon>Rosaceae</taxon>
        <taxon>Amygdaloideae</taxon>
        <taxon>Amygdaleae</taxon>
        <taxon>Prunus</taxon>
    </lineage>
</organism>
<evidence type="ECO:0000259" key="1">
    <source>
        <dbReference type="Pfam" id="PF00112"/>
    </source>
</evidence>
<dbReference type="GO" id="GO:0006508">
    <property type="term" value="P:proteolysis"/>
    <property type="evidence" value="ECO:0007669"/>
    <property type="project" value="InterPro"/>
</dbReference>
<dbReference type="EMBL" id="CAEKDK010000002">
    <property type="protein sequence ID" value="CAB4270711.1"/>
    <property type="molecule type" value="Genomic_DNA"/>
</dbReference>
<evidence type="ECO:0000313" key="3">
    <source>
        <dbReference type="Proteomes" id="UP000507222"/>
    </source>
</evidence>
<feature type="domain" description="Peptidase C1A papain C-terminal" evidence="1">
    <location>
        <begin position="46"/>
        <end position="215"/>
    </location>
</feature>
<dbReference type="SUPFAM" id="SSF54001">
    <property type="entry name" value="Cysteine proteinases"/>
    <property type="match status" value="1"/>
</dbReference>
<dbReference type="GO" id="GO:0008234">
    <property type="term" value="F:cysteine-type peptidase activity"/>
    <property type="evidence" value="ECO:0007669"/>
    <property type="project" value="InterPro"/>
</dbReference>
<dbReference type="InterPro" id="IPR038765">
    <property type="entry name" value="Papain-like_cys_pep_sf"/>
</dbReference>
<sequence>MAMAMAILRKFQKIGTRSTFGSKPQGSSNLSRATDIDLRPWITAVDLRPWMGPIRDQHDKPYCWAFAVTACVETLRTLRTGRKTTLSPESVIHRLGRVRKRTTAYRSPKALALIWMKGIHLEVDWPYHATKPNNQKTLHLCTLQLNELSLQMRRNLFMKELYFAEKVYITGVKIIKGEDAIKNELDQGRPVVCSVACHINLIRYKGGILGPQECYGAICPLKAKCSKKKCKVETPSDCTKKKCPYKICDRDRVWTWCNRCGYGHGFHAMCILGYNNAACRNACVPEEEEEEEEKDEEIEKEKEGAGKILYANSSFLEGIVHSPQAYAIVAENVHLKIQLLQHLGASSSNCSVSSPILKIACKSCQTTVHTKKTHDYKCICASTFVVAYEFLEGSF</sequence>
<dbReference type="Proteomes" id="UP000507222">
    <property type="component" value="Unassembled WGS sequence"/>
</dbReference>
<proteinExistence type="predicted"/>
<dbReference type="AlphaFoldDB" id="A0A6J5U330"/>
<evidence type="ECO:0000313" key="2">
    <source>
        <dbReference type="EMBL" id="CAB4270711.1"/>
    </source>
</evidence>
<reference evidence="2 3" key="1">
    <citation type="submission" date="2020-05" db="EMBL/GenBank/DDBJ databases">
        <authorList>
            <person name="Campoy J."/>
            <person name="Schneeberger K."/>
            <person name="Spophaly S."/>
        </authorList>
    </citation>
    <scope>NUCLEOTIDE SEQUENCE [LARGE SCALE GENOMIC DNA]</scope>
    <source>
        <strain evidence="2">PruArmRojPasFocal</strain>
    </source>
</reference>
<dbReference type="Gene3D" id="3.90.70.10">
    <property type="entry name" value="Cysteine proteinases"/>
    <property type="match status" value="1"/>
</dbReference>
<gene>
    <name evidence="2" type="ORF">CURHAP_LOCUS16978</name>
</gene>
<protein>
    <recommendedName>
        <fullName evidence="1">Peptidase C1A papain C-terminal domain-containing protein</fullName>
    </recommendedName>
</protein>
<dbReference type="InterPro" id="IPR000668">
    <property type="entry name" value="Peptidase_C1A_C"/>
</dbReference>
<accession>A0A6J5U330</accession>
<dbReference type="Pfam" id="PF00112">
    <property type="entry name" value="Peptidase_C1"/>
    <property type="match status" value="1"/>
</dbReference>